<reference evidence="2 3" key="1">
    <citation type="submission" date="2017-03" db="EMBL/GenBank/DDBJ databases">
        <title>WGS assembly of Porphyra umbilicalis.</title>
        <authorList>
            <person name="Brawley S.H."/>
            <person name="Blouin N.A."/>
            <person name="Ficko-Blean E."/>
            <person name="Wheeler G.L."/>
            <person name="Lohr M."/>
            <person name="Goodson H.V."/>
            <person name="Jenkins J.W."/>
            <person name="Blaby-Haas C.E."/>
            <person name="Helliwell K.E."/>
            <person name="Chan C."/>
            <person name="Marriage T."/>
            <person name="Bhattacharya D."/>
            <person name="Klein A.S."/>
            <person name="Badis Y."/>
            <person name="Brodie J."/>
            <person name="Cao Y."/>
            <person name="Collen J."/>
            <person name="Dittami S.M."/>
            <person name="Gachon C.M."/>
            <person name="Green B.R."/>
            <person name="Karpowicz S."/>
            <person name="Kim J.W."/>
            <person name="Kudahl U."/>
            <person name="Lin S."/>
            <person name="Michel G."/>
            <person name="Mittag M."/>
            <person name="Olson B.J."/>
            <person name="Pangilinan J."/>
            <person name="Peng Y."/>
            <person name="Qiu H."/>
            <person name="Shu S."/>
            <person name="Singer J.T."/>
            <person name="Smith A.G."/>
            <person name="Sprecher B.N."/>
            <person name="Wagner V."/>
            <person name="Wang W."/>
            <person name="Wang Z.-Y."/>
            <person name="Yan J."/>
            <person name="Yarish C."/>
            <person name="Zoeuner-Riek S."/>
            <person name="Zhuang Y."/>
            <person name="Zou Y."/>
            <person name="Lindquist E.A."/>
            <person name="Grimwood J."/>
            <person name="Barry K."/>
            <person name="Rokhsar D.S."/>
            <person name="Schmutz J."/>
            <person name="Stiller J.W."/>
            <person name="Grossman A.R."/>
            <person name="Prochnik S.E."/>
        </authorList>
    </citation>
    <scope>NUCLEOTIDE SEQUENCE [LARGE SCALE GENOMIC DNA]</scope>
    <source>
        <strain evidence="2">4086291</strain>
    </source>
</reference>
<evidence type="ECO:0000313" key="2">
    <source>
        <dbReference type="EMBL" id="OSX78964.1"/>
    </source>
</evidence>
<organism evidence="2 3">
    <name type="scientific">Porphyra umbilicalis</name>
    <name type="common">Purple laver</name>
    <name type="synonym">Red alga</name>
    <dbReference type="NCBI Taxonomy" id="2786"/>
    <lineage>
        <taxon>Eukaryota</taxon>
        <taxon>Rhodophyta</taxon>
        <taxon>Bangiophyceae</taxon>
        <taxon>Bangiales</taxon>
        <taxon>Bangiaceae</taxon>
        <taxon>Porphyra</taxon>
    </lineage>
</organism>
<dbReference type="Proteomes" id="UP000218209">
    <property type="component" value="Unassembled WGS sequence"/>
</dbReference>
<dbReference type="AlphaFoldDB" id="A0A1X6PDN8"/>
<accession>A0A1X6PDN8</accession>
<protein>
    <submittedName>
        <fullName evidence="2">Uncharacterized protein</fullName>
    </submittedName>
</protein>
<name>A0A1X6PDN8_PORUM</name>
<keyword evidence="1" id="KW-0812">Transmembrane</keyword>
<evidence type="ECO:0000313" key="3">
    <source>
        <dbReference type="Proteomes" id="UP000218209"/>
    </source>
</evidence>
<keyword evidence="3" id="KW-1185">Reference proteome</keyword>
<evidence type="ECO:0000256" key="1">
    <source>
        <dbReference type="SAM" id="Phobius"/>
    </source>
</evidence>
<sequence>MIFGGARAAGRCAAQRRAAHQSGGGAPTRRVDATKAGARRRGAHCGGNHLTGGVWPAGRWPPGGGATSRSACPPSVVPSPSAGWRGGGVAAASHLGRGWVSRLASHATRPSASARRWHWHGRGGRCGWWRGAPDRADRAFPMTRHLTRRRRRAPLGGHGMAASGVGARRCPRWRQLAPMKAALCAAVDRRGQRRCGAARARGSVFFVLTAVAALVLPLFPTSGRRWRSLRWSC</sequence>
<keyword evidence="1" id="KW-0472">Membrane</keyword>
<gene>
    <name evidence="2" type="ORF">BU14_0093s0007</name>
</gene>
<feature type="transmembrane region" description="Helical" evidence="1">
    <location>
        <begin position="202"/>
        <end position="220"/>
    </location>
</feature>
<proteinExistence type="predicted"/>
<dbReference type="EMBL" id="KV918800">
    <property type="protein sequence ID" value="OSX78964.1"/>
    <property type="molecule type" value="Genomic_DNA"/>
</dbReference>
<keyword evidence="1" id="KW-1133">Transmembrane helix</keyword>